<feature type="compositionally biased region" description="Basic and acidic residues" evidence="1">
    <location>
        <begin position="97"/>
        <end position="109"/>
    </location>
</feature>
<protein>
    <submittedName>
        <fullName evidence="2">Uncharacterized protein</fullName>
    </submittedName>
</protein>
<comment type="caution">
    <text evidence="2">The sequence shown here is derived from an EMBL/GenBank/DDBJ whole genome shotgun (WGS) entry which is preliminary data.</text>
</comment>
<accession>X0TUB0</accession>
<sequence>MSNGLEQPDPLDRRLSIRELYAELNRFEDEIESRGQAERLAPTVLAADQFVGWLDGDFRVPRSRPPSLRQGTDLGGDAGERAASRPTSKAAARKIARRTDADRTAVREQARRKREAKVSRIRRLYRFEYMGLDEEDVLDDEADDSPRDFTVETDELGIVTRIFGERYLSAISVGARLDRAISSFSFVYSGYEVAEISGDADKEADRR</sequence>
<reference evidence="2" key="1">
    <citation type="journal article" date="2014" name="Front. Microbiol.">
        <title>High frequency of phylogenetically diverse reductive dehalogenase-homologous genes in deep subseafloor sedimentary metagenomes.</title>
        <authorList>
            <person name="Kawai M."/>
            <person name="Futagami T."/>
            <person name="Toyoda A."/>
            <person name="Takaki Y."/>
            <person name="Nishi S."/>
            <person name="Hori S."/>
            <person name="Arai W."/>
            <person name="Tsubouchi T."/>
            <person name="Morono Y."/>
            <person name="Uchiyama I."/>
            <person name="Ito T."/>
            <person name="Fujiyama A."/>
            <person name="Inagaki F."/>
            <person name="Takami H."/>
        </authorList>
    </citation>
    <scope>NUCLEOTIDE SEQUENCE</scope>
    <source>
        <strain evidence="2">Expedition CK06-06</strain>
    </source>
</reference>
<gene>
    <name evidence="2" type="ORF">S01H1_27556</name>
</gene>
<organism evidence="2">
    <name type="scientific">marine sediment metagenome</name>
    <dbReference type="NCBI Taxonomy" id="412755"/>
    <lineage>
        <taxon>unclassified sequences</taxon>
        <taxon>metagenomes</taxon>
        <taxon>ecological metagenomes</taxon>
    </lineage>
</organism>
<evidence type="ECO:0000313" key="2">
    <source>
        <dbReference type="EMBL" id="GAF90781.1"/>
    </source>
</evidence>
<evidence type="ECO:0000256" key="1">
    <source>
        <dbReference type="SAM" id="MobiDB-lite"/>
    </source>
</evidence>
<dbReference type="AlphaFoldDB" id="X0TUB0"/>
<proteinExistence type="predicted"/>
<feature type="region of interest" description="Disordered" evidence="1">
    <location>
        <begin position="61"/>
        <end position="109"/>
    </location>
</feature>
<name>X0TUB0_9ZZZZ</name>
<dbReference type="EMBL" id="BARS01016790">
    <property type="protein sequence ID" value="GAF90781.1"/>
    <property type="molecule type" value="Genomic_DNA"/>
</dbReference>